<dbReference type="EMBL" id="OU503048">
    <property type="protein sequence ID" value="CAI9774141.1"/>
    <property type="molecule type" value="Genomic_DNA"/>
</dbReference>
<proteinExistence type="predicted"/>
<accession>A0AAD1ZTV4</accession>
<sequence length="100" mass="10609">MGVGVSTSGATGNASGVRIVVTGDAKTRKSSFIVTVAVENCPTNVPPMVPPTRLPLLIIIPGRFHYESSFSQIQSIANGVRICCRTQMFQGCKGSEILQK</sequence>
<protein>
    <submittedName>
        <fullName evidence="1">Uncharacterized protein</fullName>
    </submittedName>
</protein>
<gene>
    <name evidence="1" type="ORF">FPE_LOCUS21571</name>
</gene>
<organism evidence="1 2">
    <name type="scientific">Fraxinus pennsylvanica</name>
    <dbReference type="NCBI Taxonomy" id="56036"/>
    <lineage>
        <taxon>Eukaryota</taxon>
        <taxon>Viridiplantae</taxon>
        <taxon>Streptophyta</taxon>
        <taxon>Embryophyta</taxon>
        <taxon>Tracheophyta</taxon>
        <taxon>Spermatophyta</taxon>
        <taxon>Magnoliopsida</taxon>
        <taxon>eudicotyledons</taxon>
        <taxon>Gunneridae</taxon>
        <taxon>Pentapetalae</taxon>
        <taxon>asterids</taxon>
        <taxon>lamiids</taxon>
        <taxon>Lamiales</taxon>
        <taxon>Oleaceae</taxon>
        <taxon>Oleeae</taxon>
        <taxon>Fraxinus</taxon>
    </lineage>
</organism>
<evidence type="ECO:0000313" key="1">
    <source>
        <dbReference type="EMBL" id="CAI9774141.1"/>
    </source>
</evidence>
<reference evidence="1" key="1">
    <citation type="submission" date="2023-05" db="EMBL/GenBank/DDBJ databases">
        <authorList>
            <person name="Huff M."/>
        </authorList>
    </citation>
    <scope>NUCLEOTIDE SEQUENCE</scope>
</reference>
<name>A0AAD1ZTV4_9LAMI</name>
<keyword evidence="2" id="KW-1185">Reference proteome</keyword>
<dbReference type="AlphaFoldDB" id="A0AAD1ZTV4"/>
<dbReference type="Proteomes" id="UP000834106">
    <property type="component" value="Chromosome 13"/>
</dbReference>
<evidence type="ECO:0000313" key="2">
    <source>
        <dbReference type="Proteomes" id="UP000834106"/>
    </source>
</evidence>